<protein>
    <submittedName>
        <fullName evidence="2">Uncharacterized protein</fullName>
    </submittedName>
</protein>
<dbReference type="Proteomes" id="UP000276133">
    <property type="component" value="Unassembled WGS sequence"/>
</dbReference>
<evidence type="ECO:0000256" key="1">
    <source>
        <dbReference type="SAM" id="MobiDB-lite"/>
    </source>
</evidence>
<dbReference type="AlphaFoldDB" id="A0A3M7PQD4"/>
<dbReference type="EMBL" id="REGN01009510">
    <property type="protein sequence ID" value="RNA01001.1"/>
    <property type="molecule type" value="Genomic_DNA"/>
</dbReference>
<sequence>MTSNKVSSLGSPSMSSNLMTRIAMSQANCSPGSKKLRTELRRVMSDRVLKITRCSQQQNVDKIKQKTELNNSKNLPPDTCDNTSIRIEHSSSTPNFSNKIHSNSEQNTESCSLNKVENANDSIMISTFKDKNELLDFVKKIYDQLVEKKNNLGQTVAVISSAIKAYSKAFNLEYKHKMIKS</sequence>
<accession>A0A3M7PQD4</accession>
<reference evidence="2 3" key="1">
    <citation type="journal article" date="2018" name="Sci. Rep.">
        <title>Genomic signatures of local adaptation to the degree of environmental predictability in rotifers.</title>
        <authorList>
            <person name="Franch-Gras L."/>
            <person name="Hahn C."/>
            <person name="Garcia-Roger E.M."/>
            <person name="Carmona M.J."/>
            <person name="Serra M."/>
            <person name="Gomez A."/>
        </authorList>
    </citation>
    <scope>NUCLEOTIDE SEQUENCE [LARGE SCALE GENOMIC DNA]</scope>
    <source>
        <strain evidence="2">HYR1</strain>
    </source>
</reference>
<organism evidence="2 3">
    <name type="scientific">Brachionus plicatilis</name>
    <name type="common">Marine rotifer</name>
    <name type="synonym">Brachionus muelleri</name>
    <dbReference type="NCBI Taxonomy" id="10195"/>
    <lineage>
        <taxon>Eukaryota</taxon>
        <taxon>Metazoa</taxon>
        <taxon>Spiralia</taxon>
        <taxon>Gnathifera</taxon>
        <taxon>Rotifera</taxon>
        <taxon>Eurotatoria</taxon>
        <taxon>Monogononta</taxon>
        <taxon>Pseudotrocha</taxon>
        <taxon>Ploima</taxon>
        <taxon>Brachionidae</taxon>
        <taxon>Brachionus</taxon>
    </lineage>
</organism>
<keyword evidence="3" id="KW-1185">Reference proteome</keyword>
<evidence type="ECO:0000313" key="3">
    <source>
        <dbReference type="Proteomes" id="UP000276133"/>
    </source>
</evidence>
<comment type="caution">
    <text evidence="2">The sequence shown here is derived from an EMBL/GenBank/DDBJ whole genome shotgun (WGS) entry which is preliminary data.</text>
</comment>
<feature type="region of interest" description="Disordered" evidence="1">
    <location>
        <begin position="90"/>
        <end position="109"/>
    </location>
</feature>
<proteinExistence type="predicted"/>
<name>A0A3M7PQD4_BRAPC</name>
<gene>
    <name evidence="2" type="ORF">BpHYR1_043722</name>
</gene>
<evidence type="ECO:0000313" key="2">
    <source>
        <dbReference type="EMBL" id="RNA01001.1"/>
    </source>
</evidence>